<comment type="caution">
    <text evidence="3">Lacks conserved residue(s) required for the propagation of feature annotation.</text>
</comment>
<dbReference type="PROSITE" id="PS50985">
    <property type="entry name" value="GRAS"/>
    <property type="match status" value="1"/>
</dbReference>
<name>A0AAV1DFN6_OLDCO</name>
<feature type="region of interest" description="Leucine repeat II (LRII)" evidence="3">
    <location>
        <begin position="242"/>
        <end position="274"/>
    </location>
</feature>
<evidence type="ECO:0000313" key="5">
    <source>
        <dbReference type="Proteomes" id="UP001161247"/>
    </source>
</evidence>
<dbReference type="EMBL" id="OX459122">
    <property type="protein sequence ID" value="CAI9106508.1"/>
    <property type="molecule type" value="Genomic_DNA"/>
</dbReference>
<sequence>MKRLTEENLNKVISETEWSPDDDAGGGHTLSTAGVMKFARELLLHFKSRKPEVLSEVSSRFGPESGFSPRFREDLELGLLIQAAAEKVAKQDYVYARKLLQKCDESGSKDGNPVQRVVYHFSQALQVKIDRELGISVPNDMAESHHQRKLPVDVKQAKHLLQPELIQSQQNHALRLENHMVPCQVALDSVGSAKKVHLIDFGIENGSVWTPLMQSFATREESNPLESLTITAVGGCREMLGMAGKWLSAFAATIDLPFSFKIVLSELKDIKDDVFEIQVDEAVVVCFRWRLLTLLAQPNQLTSVMEVIKKLNPCVVLVNEMEASLNSPVFLERFREALFLFSGMFDCVNTCIGQDIACRKMIEEEIHWAILNVVTAEGAERIHRYEKIGFWRGLFSRLGWVETELGSSALSQAELLLKRSSQFRFCTMKMDGKCLILGWKETPFHSVSAWKFQEE</sequence>
<accession>A0AAV1DFN6</accession>
<evidence type="ECO:0000256" key="2">
    <source>
        <dbReference type="ARBA" id="ARBA00023163"/>
    </source>
</evidence>
<protein>
    <submittedName>
        <fullName evidence="4">OLC1v1005684C1</fullName>
    </submittedName>
</protein>
<dbReference type="PANTHER" id="PTHR31636">
    <property type="entry name" value="OSJNBA0084A10.13 PROTEIN-RELATED"/>
    <property type="match status" value="1"/>
</dbReference>
<proteinExistence type="inferred from homology"/>
<evidence type="ECO:0000256" key="1">
    <source>
        <dbReference type="ARBA" id="ARBA00023015"/>
    </source>
</evidence>
<feature type="short sequence motif" description="LXXLL motif" evidence="3">
    <location>
        <begin position="291"/>
        <end position="295"/>
    </location>
</feature>
<keyword evidence="1" id="KW-0805">Transcription regulation</keyword>
<organism evidence="4 5">
    <name type="scientific">Oldenlandia corymbosa var. corymbosa</name>
    <dbReference type="NCBI Taxonomy" id="529605"/>
    <lineage>
        <taxon>Eukaryota</taxon>
        <taxon>Viridiplantae</taxon>
        <taxon>Streptophyta</taxon>
        <taxon>Embryophyta</taxon>
        <taxon>Tracheophyta</taxon>
        <taxon>Spermatophyta</taxon>
        <taxon>Magnoliopsida</taxon>
        <taxon>eudicotyledons</taxon>
        <taxon>Gunneridae</taxon>
        <taxon>Pentapetalae</taxon>
        <taxon>asterids</taxon>
        <taxon>lamiids</taxon>
        <taxon>Gentianales</taxon>
        <taxon>Rubiaceae</taxon>
        <taxon>Rubioideae</taxon>
        <taxon>Spermacoceae</taxon>
        <taxon>Hedyotis-Oldenlandia complex</taxon>
        <taxon>Oldenlandia</taxon>
    </lineage>
</organism>
<dbReference type="InterPro" id="IPR005202">
    <property type="entry name" value="TF_GRAS"/>
</dbReference>
<keyword evidence="2" id="KW-0804">Transcription</keyword>
<evidence type="ECO:0000313" key="4">
    <source>
        <dbReference type="EMBL" id="CAI9106508.1"/>
    </source>
</evidence>
<dbReference type="AlphaFoldDB" id="A0AAV1DFN6"/>
<gene>
    <name evidence="4" type="ORF">OLC1_LOCUS14994</name>
</gene>
<evidence type="ECO:0000256" key="3">
    <source>
        <dbReference type="PROSITE-ProRule" id="PRU01191"/>
    </source>
</evidence>
<comment type="similarity">
    <text evidence="3">Belongs to the GRAS family.</text>
</comment>
<feature type="region of interest" description="SAW" evidence="3">
    <location>
        <begin position="375"/>
        <end position="451"/>
    </location>
</feature>
<dbReference type="Proteomes" id="UP001161247">
    <property type="component" value="Chromosome 5"/>
</dbReference>
<reference evidence="4" key="1">
    <citation type="submission" date="2023-03" db="EMBL/GenBank/DDBJ databases">
        <authorList>
            <person name="Julca I."/>
        </authorList>
    </citation>
    <scope>NUCLEOTIDE SEQUENCE</scope>
</reference>
<dbReference type="Pfam" id="PF03514">
    <property type="entry name" value="GRAS"/>
    <property type="match status" value="1"/>
</dbReference>
<keyword evidence="5" id="KW-1185">Reference proteome</keyword>